<gene>
    <name evidence="11" type="ORF">W97_06593</name>
</gene>
<dbReference type="AlphaFoldDB" id="R7YZF3"/>
<sequence>MDATWIPFQPKNTQANTPPLLVKFVFTRSSYSIYLTDLSRIWHEDLDRRQVIRRALNENTSIDPSEDANQLWILLEKIRSAVRGVEETACFLESQQSHGKGLLLRVTAPLPPPLGALQWPIHLALCSQDTLRQELVLPLFGLIYHQKQRSEDLLARLGEKDHVISKLMDKLEASGMDISSVFPSAAAIKASRKLSQREQAATQVKGLAKFDLQHWQLNSNPQSIDRSAVLDMMHDDLLQRDFSRLNPSIGEVFSSEWWSNLKPTHGNLTSSQASRECHFAIKRDEQSRRVHGDEVEDNGFQKQTTPPGLKKRHANGYSGLSRTEGPDTHEEADNKDDTTDDDDLDTRSPPDRRKGTVDLAKRIPPSVAPRPDSRPPEIKDDAKKPWTIGGSKFKALPQKDQRNAQPLIVNPFETEDHSTTDEDDEHASVPVATPPPTITDDKGSPRKTKLGHIGGQKKIAGVGSRAAPSTASVSVDVAHDRRDGLSAPARGTARSKSPQLPSSPMSTNIGDATEQTRPPSTSEASDKPPESSQERADRKRAELKRQLEAKAAAPGKKKRRF</sequence>
<feature type="region of interest" description="Disordered" evidence="8">
    <location>
        <begin position="283"/>
        <end position="561"/>
    </location>
</feature>
<dbReference type="GO" id="GO:0006303">
    <property type="term" value="P:double-strand break repair via nonhomologous end joining"/>
    <property type="evidence" value="ECO:0007669"/>
    <property type="project" value="UniProtKB-ARBA"/>
</dbReference>
<dbReference type="OrthoDB" id="2155935at2759"/>
<dbReference type="CDD" id="cd22285">
    <property type="entry name" value="HD_XLF_N"/>
    <property type="match status" value="1"/>
</dbReference>
<dbReference type="Proteomes" id="UP000016924">
    <property type="component" value="Unassembled WGS sequence"/>
</dbReference>
<keyword evidence="3" id="KW-0238">DNA-binding</keyword>
<feature type="compositionally biased region" description="Basic and acidic residues" evidence="8">
    <location>
        <begin position="371"/>
        <end position="384"/>
    </location>
</feature>
<dbReference type="PANTHER" id="PTHR32235">
    <property type="entry name" value="NON-HOMOLOGOUS END-JOINING FACTOR 1"/>
    <property type="match status" value="1"/>
</dbReference>
<keyword evidence="2" id="KW-0227">DNA damage</keyword>
<organism evidence="11 12">
    <name type="scientific">Coniosporium apollinis (strain CBS 100218)</name>
    <name type="common">Rock-inhabiting black yeast</name>
    <dbReference type="NCBI Taxonomy" id="1168221"/>
    <lineage>
        <taxon>Eukaryota</taxon>
        <taxon>Fungi</taxon>
        <taxon>Dikarya</taxon>
        <taxon>Ascomycota</taxon>
        <taxon>Pezizomycotina</taxon>
        <taxon>Dothideomycetes</taxon>
        <taxon>Dothideomycetes incertae sedis</taxon>
        <taxon>Coniosporium</taxon>
    </lineage>
</organism>
<evidence type="ECO:0000259" key="9">
    <source>
        <dbReference type="Pfam" id="PF09302"/>
    </source>
</evidence>
<accession>R7YZF3</accession>
<keyword evidence="4" id="KW-0234">DNA repair</keyword>
<comment type="similarity">
    <text evidence="6">Belongs to the XRCC4-XLF family. XLF subfamily.</text>
</comment>
<evidence type="ECO:0000256" key="5">
    <source>
        <dbReference type="ARBA" id="ARBA00023242"/>
    </source>
</evidence>
<comment type="subcellular location">
    <subcellularLocation>
        <location evidence="1">Nucleus</location>
    </subcellularLocation>
</comment>
<evidence type="ECO:0000256" key="8">
    <source>
        <dbReference type="SAM" id="MobiDB-lite"/>
    </source>
</evidence>
<dbReference type="InterPro" id="IPR015381">
    <property type="entry name" value="XLF-like_N"/>
</dbReference>
<feature type="compositionally biased region" description="Polar residues" evidence="8">
    <location>
        <begin position="494"/>
        <end position="523"/>
    </location>
</feature>
<keyword evidence="5" id="KW-0539">Nucleus</keyword>
<feature type="compositionally biased region" description="Basic and acidic residues" evidence="8">
    <location>
        <begin position="324"/>
        <end position="337"/>
    </location>
</feature>
<protein>
    <recommendedName>
        <fullName evidence="7">Non-homologous end-joining factor 1</fullName>
    </recommendedName>
</protein>
<dbReference type="Gene3D" id="2.170.210.10">
    <property type="entry name" value="DNA double-strand break repair and VJ recombination XRCC4, N-terminal"/>
    <property type="match status" value="1"/>
</dbReference>
<dbReference type="HOGENOM" id="CLU_022898_1_0_1"/>
<dbReference type="eggNOG" id="ENOG502SCQK">
    <property type="taxonomic scope" value="Eukaryota"/>
</dbReference>
<evidence type="ECO:0000256" key="7">
    <source>
        <dbReference type="ARBA" id="ARBA00044529"/>
    </source>
</evidence>
<dbReference type="InterPro" id="IPR038051">
    <property type="entry name" value="XRCC4-like_N_sf"/>
</dbReference>
<proteinExistence type="inferred from homology"/>
<evidence type="ECO:0000313" key="12">
    <source>
        <dbReference type="Proteomes" id="UP000016924"/>
    </source>
</evidence>
<evidence type="ECO:0000256" key="1">
    <source>
        <dbReference type="ARBA" id="ARBA00004123"/>
    </source>
</evidence>
<dbReference type="InterPro" id="IPR053829">
    <property type="entry name" value="XLF-like_CC"/>
</dbReference>
<feature type="compositionally biased region" description="Basic and acidic residues" evidence="8">
    <location>
        <begin position="524"/>
        <end position="548"/>
    </location>
</feature>
<dbReference type="PANTHER" id="PTHR32235:SF1">
    <property type="entry name" value="NON-HOMOLOGOUS END-JOINING FACTOR 1"/>
    <property type="match status" value="1"/>
</dbReference>
<dbReference type="STRING" id="1168221.R7YZF3"/>
<dbReference type="GeneID" id="19903904"/>
<dbReference type="GO" id="GO:0032807">
    <property type="term" value="C:DNA ligase IV complex"/>
    <property type="evidence" value="ECO:0007669"/>
    <property type="project" value="TreeGrafter"/>
</dbReference>
<feature type="domain" description="XLF-like N-terminal" evidence="9">
    <location>
        <begin position="5"/>
        <end position="124"/>
    </location>
</feature>
<evidence type="ECO:0000256" key="2">
    <source>
        <dbReference type="ARBA" id="ARBA00022763"/>
    </source>
</evidence>
<evidence type="ECO:0000313" key="11">
    <source>
        <dbReference type="EMBL" id="EON67340.1"/>
    </source>
</evidence>
<dbReference type="RefSeq" id="XP_007782657.1">
    <property type="nucleotide sequence ID" value="XM_007784467.1"/>
</dbReference>
<evidence type="ECO:0000259" key="10">
    <source>
        <dbReference type="Pfam" id="PF21928"/>
    </source>
</evidence>
<dbReference type="OMA" id="IKGVAPF"/>
<dbReference type="Pfam" id="PF21928">
    <property type="entry name" value="XLF_CC"/>
    <property type="match status" value="1"/>
</dbReference>
<feature type="compositionally biased region" description="Basic and acidic residues" evidence="8">
    <location>
        <begin position="345"/>
        <end position="361"/>
    </location>
</feature>
<feature type="domain" description="XLF-like coiled-coil region" evidence="10">
    <location>
        <begin position="127"/>
        <end position="179"/>
    </location>
</feature>
<evidence type="ECO:0000256" key="6">
    <source>
        <dbReference type="ARBA" id="ARBA00025747"/>
    </source>
</evidence>
<evidence type="ECO:0000256" key="4">
    <source>
        <dbReference type="ARBA" id="ARBA00023204"/>
    </source>
</evidence>
<dbReference type="InterPro" id="IPR052287">
    <property type="entry name" value="NHEJ_factor"/>
</dbReference>
<evidence type="ECO:0000256" key="3">
    <source>
        <dbReference type="ARBA" id="ARBA00023125"/>
    </source>
</evidence>
<dbReference type="GO" id="GO:0045027">
    <property type="term" value="F:DNA end binding"/>
    <property type="evidence" value="ECO:0007669"/>
    <property type="project" value="TreeGrafter"/>
</dbReference>
<name>R7YZF3_CONA1</name>
<reference evidence="12" key="1">
    <citation type="submission" date="2012-06" db="EMBL/GenBank/DDBJ databases">
        <title>The genome sequence of Coniosporium apollinis CBS 100218.</title>
        <authorList>
            <consortium name="The Broad Institute Genome Sequencing Platform"/>
            <person name="Cuomo C."/>
            <person name="Gorbushina A."/>
            <person name="Noack S."/>
            <person name="Walker B."/>
            <person name="Young S.K."/>
            <person name="Zeng Q."/>
            <person name="Gargeya S."/>
            <person name="Fitzgerald M."/>
            <person name="Haas B."/>
            <person name="Abouelleil A."/>
            <person name="Alvarado L."/>
            <person name="Arachchi H.M."/>
            <person name="Berlin A.M."/>
            <person name="Chapman S.B."/>
            <person name="Goldberg J."/>
            <person name="Griggs A."/>
            <person name="Gujja S."/>
            <person name="Hansen M."/>
            <person name="Howarth C."/>
            <person name="Imamovic A."/>
            <person name="Larimer J."/>
            <person name="McCowan C."/>
            <person name="Montmayeur A."/>
            <person name="Murphy C."/>
            <person name="Neiman D."/>
            <person name="Pearson M."/>
            <person name="Priest M."/>
            <person name="Roberts A."/>
            <person name="Saif S."/>
            <person name="Shea T."/>
            <person name="Sisk P."/>
            <person name="Sykes S."/>
            <person name="Wortman J."/>
            <person name="Nusbaum C."/>
            <person name="Birren B."/>
        </authorList>
    </citation>
    <scope>NUCLEOTIDE SEQUENCE [LARGE SCALE GENOMIC DNA]</scope>
    <source>
        <strain evidence="12">CBS 100218</strain>
    </source>
</reference>
<feature type="compositionally biased region" description="Basic and acidic residues" evidence="8">
    <location>
        <begin position="283"/>
        <end position="293"/>
    </location>
</feature>
<dbReference type="EMBL" id="JH767586">
    <property type="protein sequence ID" value="EON67340.1"/>
    <property type="molecule type" value="Genomic_DNA"/>
</dbReference>
<dbReference type="Pfam" id="PF09302">
    <property type="entry name" value="XLF"/>
    <property type="match status" value="1"/>
</dbReference>
<keyword evidence="12" id="KW-1185">Reference proteome</keyword>